<name>A0ABQ1DWW4_9FIRM</name>
<dbReference type="InterPro" id="IPR001387">
    <property type="entry name" value="Cro/C1-type_HTH"/>
</dbReference>
<dbReference type="RefSeq" id="WP_243022604.1">
    <property type="nucleotide sequence ID" value="NZ_BLYJ01000002.1"/>
</dbReference>
<dbReference type="CDD" id="cd00093">
    <property type="entry name" value="HTH_XRE"/>
    <property type="match status" value="1"/>
</dbReference>
<comment type="caution">
    <text evidence="3">The sequence shown here is derived from an EMBL/GenBank/DDBJ whole genome shotgun (WGS) entry which is preliminary data.</text>
</comment>
<dbReference type="SMART" id="SM00530">
    <property type="entry name" value="HTH_XRE"/>
    <property type="match status" value="1"/>
</dbReference>
<evidence type="ECO:0000259" key="2">
    <source>
        <dbReference type="PROSITE" id="PS50943"/>
    </source>
</evidence>
<sequence>MREKKDINIEIGGNIQVAREQAGYTQDTLSEMLGMTPNHLSAIERGASGISLEALQRLCRLLGVSADRISLGLTSQKRKPLRLPDVFRI</sequence>
<dbReference type="Gene3D" id="1.10.260.40">
    <property type="entry name" value="lambda repressor-like DNA-binding domains"/>
    <property type="match status" value="1"/>
</dbReference>
<dbReference type="PROSITE" id="PS50943">
    <property type="entry name" value="HTH_CROC1"/>
    <property type="match status" value="1"/>
</dbReference>
<evidence type="ECO:0000313" key="4">
    <source>
        <dbReference type="Proteomes" id="UP000620147"/>
    </source>
</evidence>
<dbReference type="InterPro" id="IPR050807">
    <property type="entry name" value="TransReg_Diox_bact_type"/>
</dbReference>
<reference evidence="3 4" key="1">
    <citation type="submission" date="2020-06" db="EMBL/GenBank/DDBJ databases">
        <title>Characterization of fructooligosaccharide metabolism and fructooligosaccharide-degrading enzymes in human commensal butyrate producers.</title>
        <authorList>
            <person name="Tanno H."/>
            <person name="Fujii T."/>
            <person name="Hirano K."/>
            <person name="Maeno S."/>
            <person name="Tonozuka T."/>
            <person name="Sakamoto M."/>
            <person name="Ohkuma M."/>
            <person name="Tochio T."/>
            <person name="Endo A."/>
        </authorList>
    </citation>
    <scope>NUCLEOTIDE SEQUENCE [LARGE SCALE GENOMIC DNA]</scope>
    <source>
        <strain evidence="3 4">JCM 31056</strain>
    </source>
</reference>
<evidence type="ECO:0000256" key="1">
    <source>
        <dbReference type="ARBA" id="ARBA00023125"/>
    </source>
</evidence>
<keyword evidence="1" id="KW-0238">DNA-binding</keyword>
<dbReference type="InterPro" id="IPR010982">
    <property type="entry name" value="Lambda_DNA-bd_dom_sf"/>
</dbReference>
<evidence type="ECO:0000313" key="3">
    <source>
        <dbReference type="EMBL" id="GFO87175.1"/>
    </source>
</evidence>
<gene>
    <name evidence="3" type="ORF">BUFA31_03390</name>
</gene>
<dbReference type="Proteomes" id="UP000620147">
    <property type="component" value="Unassembled WGS sequence"/>
</dbReference>
<proteinExistence type="predicted"/>
<dbReference type="PANTHER" id="PTHR46797:SF1">
    <property type="entry name" value="METHYLPHOSPHONATE SYNTHASE"/>
    <property type="match status" value="1"/>
</dbReference>
<protein>
    <recommendedName>
        <fullName evidence="2">HTH cro/C1-type domain-containing protein</fullName>
    </recommendedName>
</protein>
<organism evidence="3 4">
    <name type="scientific">Butyricicoccus faecihominis</name>
    <dbReference type="NCBI Taxonomy" id="1712515"/>
    <lineage>
        <taxon>Bacteria</taxon>
        <taxon>Bacillati</taxon>
        <taxon>Bacillota</taxon>
        <taxon>Clostridia</taxon>
        <taxon>Eubacteriales</taxon>
        <taxon>Butyricicoccaceae</taxon>
        <taxon>Butyricicoccus</taxon>
    </lineage>
</organism>
<dbReference type="Pfam" id="PF01381">
    <property type="entry name" value="HTH_3"/>
    <property type="match status" value="1"/>
</dbReference>
<dbReference type="EMBL" id="BLYJ01000002">
    <property type="protein sequence ID" value="GFO87175.1"/>
    <property type="molecule type" value="Genomic_DNA"/>
</dbReference>
<keyword evidence="4" id="KW-1185">Reference proteome</keyword>
<dbReference type="SUPFAM" id="SSF47413">
    <property type="entry name" value="lambda repressor-like DNA-binding domains"/>
    <property type="match status" value="1"/>
</dbReference>
<dbReference type="PANTHER" id="PTHR46797">
    <property type="entry name" value="HTH-TYPE TRANSCRIPTIONAL REGULATOR"/>
    <property type="match status" value="1"/>
</dbReference>
<feature type="domain" description="HTH cro/C1-type" evidence="2">
    <location>
        <begin position="15"/>
        <end position="69"/>
    </location>
</feature>
<accession>A0ABQ1DWW4</accession>